<dbReference type="EMBL" id="JAYEET010000034">
    <property type="protein sequence ID" value="MEA1606126.1"/>
    <property type="molecule type" value="Genomic_DNA"/>
</dbReference>
<dbReference type="Proteomes" id="UP001292571">
    <property type="component" value="Unassembled WGS sequence"/>
</dbReference>
<gene>
    <name evidence="1" type="ORF">SOP97_09915</name>
</gene>
<reference evidence="1 2" key="1">
    <citation type="submission" date="2023-12" db="EMBL/GenBank/DDBJ databases">
        <title>Pseudomonas sp. T5W1.</title>
        <authorList>
            <person name="Maltman C."/>
        </authorList>
    </citation>
    <scope>NUCLEOTIDE SEQUENCE [LARGE SCALE GENOMIC DNA]</scope>
    <source>
        <strain evidence="1 2">T5W1</strain>
    </source>
</reference>
<sequence>MQAQTPEVSSEQATTPRYDTIVIKGAKGKNVPKEVDGGEVVAWSVGHGLAAMDALEEFVDDLAAGNCHQPAYLHQGAADAMNLMRRRRVLGWDADEPTGQPPADWKTAVALAVATAHHVFEDCEEEARNAIEYLAALMLASEPADITEQPHTDWTHNKPTLPGAYWIRGNLLRADALIEVKRVDDELWCNLHLVNTEHRIEYGFTIDQISPDFEWLGPLAPVQAQPVAWRWKIANSCWQLEEERPVTDDPTAIIEPLFTSAQGGAA</sequence>
<evidence type="ECO:0000313" key="2">
    <source>
        <dbReference type="Proteomes" id="UP001292571"/>
    </source>
</evidence>
<protein>
    <recommendedName>
        <fullName evidence="3">DUF551 domain-containing protein</fullName>
    </recommendedName>
</protein>
<evidence type="ECO:0000313" key="1">
    <source>
        <dbReference type="EMBL" id="MEA1606126.1"/>
    </source>
</evidence>
<proteinExistence type="predicted"/>
<dbReference type="RefSeq" id="WP_322949094.1">
    <property type="nucleotide sequence ID" value="NZ_JAYEET010000034.1"/>
</dbReference>
<comment type="caution">
    <text evidence="1">The sequence shown here is derived from an EMBL/GenBank/DDBJ whole genome shotgun (WGS) entry which is preliminary data.</text>
</comment>
<evidence type="ECO:0008006" key="3">
    <source>
        <dbReference type="Google" id="ProtNLM"/>
    </source>
</evidence>
<accession>A0ABU5P912</accession>
<keyword evidence="2" id="KW-1185">Reference proteome</keyword>
<organism evidence="1 2">
    <name type="scientific">Pseudomonas spirodelae</name>
    <dbReference type="NCBI Taxonomy" id="3101751"/>
    <lineage>
        <taxon>Bacteria</taxon>
        <taxon>Pseudomonadati</taxon>
        <taxon>Pseudomonadota</taxon>
        <taxon>Gammaproteobacteria</taxon>
        <taxon>Pseudomonadales</taxon>
        <taxon>Pseudomonadaceae</taxon>
        <taxon>Pseudomonas</taxon>
    </lineage>
</organism>
<name>A0ABU5P912_9PSED</name>